<feature type="compositionally biased region" description="Gly residues" evidence="1">
    <location>
        <begin position="132"/>
        <end position="141"/>
    </location>
</feature>
<reference evidence="3" key="1">
    <citation type="submission" date="2016-09" db="EMBL/GenBank/DDBJ databases">
        <title>Genome sequence of Chlorobaculum limnaeum.</title>
        <authorList>
            <person name="Liu Z."/>
            <person name="Tank M."/>
            <person name="Bryant D.A."/>
        </authorList>
    </citation>
    <scope>NUCLEOTIDE SEQUENCE [LARGE SCALE GENOMIC DNA]</scope>
    <source>
        <strain evidence="3">DSM 1677</strain>
    </source>
</reference>
<evidence type="ECO:0000313" key="4">
    <source>
        <dbReference type="Proteomes" id="UP000095185"/>
    </source>
</evidence>
<dbReference type="EMBL" id="CP017305">
    <property type="protein sequence ID" value="AOS82808.1"/>
    <property type="molecule type" value="Genomic_DNA"/>
</dbReference>
<accession>A0A1D8D4M5</accession>
<keyword evidence="4" id="KW-1185">Reference proteome</keyword>
<dbReference type="AlphaFoldDB" id="A0A1D8D4M5"/>
<dbReference type="OrthoDB" id="8140134at2"/>
<evidence type="ECO:0000256" key="1">
    <source>
        <dbReference type="SAM" id="MobiDB-lite"/>
    </source>
</evidence>
<dbReference type="RefSeq" id="WP_069808539.1">
    <property type="nucleotide sequence ID" value="NZ_CP017305.1"/>
</dbReference>
<organism evidence="3 4">
    <name type="scientific">Chlorobaculum limnaeum</name>
    <dbReference type="NCBI Taxonomy" id="274537"/>
    <lineage>
        <taxon>Bacteria</taxon>
        <taxon>Pseudomonadati</taxon>
        <taxon>Chlorobiota</taxon>
        <taxon>Chlorobiia</taxon>
        <taxon>Chlorobiales</taxon>
        <taxon>Chlorobiaceae</taxon>
        <taxon>Chlorobaculum</taxon>
    </lineage>
</organism>
<evidence type="ECO:0000256" key="2">
    <source>
        <dbReference type="SAM" id="SignalP"/>
    </source>
</evidence>
<feature type="signal peptide" evidence="2">
    <location>
        <begin position="1"/>
        <end position="26"/>
    </location>
</feature>
<feature type="region of interest" description="Disordered" evidence="1">
    <location>
        <begin position="117"/>
        <end position="141"/>
    </location>
</feature>
<dbReference type="Proteomes" id="UP000095185">
    <property type="component" value="Chromosome"/>
</dbReference>
<keyword evidence="2" id="KW-0732">Signal</keyword>
<dbReference type="KEGG" id="clz:BIU88_00760"/>
<feature type="region of interest" description="Disordered" evidence="1">
    <location>
        <begin position="22"/>
        <end position="53"/>
    </location>
</feature>
<name>A0A1D8D4M5_CHLLM</name>
<proteinExistence type="predicted"/>
<feature type="chain" id="PRO_5009106586" evidence="2">
    <location>
        <begin position="27"/>
        <end position="141"/>
    </location>
</feature>
<sequence>MITMKSVGLPLILAAAMLHAPSTSQAADPKDKDSQPQQQQEYPDGMAPYGGPMRGSGMPMWGGCYGHMREPDMVYGYELMTPQERIDYMGRLHNARTLDEREKIRMEHYRLMQERAKKRGETLPGAPCPGPGYYGPGGRWR</sequence>
<evidence type="ECO:0000313" key="3">
    <source>
        <dbReference type="EMBL" id="AOS82808.1"/>
    </source>
</evidence>
<gene>
    <name evidence="3" type="ORF">BIU88_00760</name>
</gene>
<protein>
    <submittedName>
        <fullName evidence="3">Uncharacterized protein</fullName>
    </submittedName>
</protein>